<dbReference type="AlphaFoldDB" id="Q7NWM7"/>
<keyword evidence="3" id="KW-1185">Reference proteome</keyword>
<dbReference type="KEGG" id="cvi:CV_1956"/>
<evidence type="ECO:0000256" key="1">
    <source>
        <dbReference type="SAM" id="MobiDB-lite"/>
    </source>
</evidence>
<protein>
    <submittedName>
        <fullName evidence="2">Uncharacterized protein</fullName>
    </submittedName>
</protein>
<proteinExistence type="predicted"/>
<reference evidence="2 3" key="1">
    <citation type="journal article" date="2003" name="Proc. Natl. Acad. Sci. U.S.A.">
        <title>The complete genome sequence of Chromobacterium violaceum reveals remarkable and exploitable bacterial adaptability.</title>
        <authorList>
            <person name="Vasconcelos A.T.R."/>
            <person name="de Almeida D.F."/>
            <person name="Almeida F.C."/>
            <person name="de Almeida L.G.P."/>
            <person name="de Almeida R."/>
            <person name="Goncalves J.A.A."/>
            <person name="Andrade E.M."/>
            <person name="Antonio R.V."/>
            <person name="Araripe J."/>
            <person name="de Araujo M.F.F."/>
            <person name="Filho S.A."/>
            <person name="Azevedo V."/>
            <person name="Batista A.J."/>
            <person name="Bataus L.A.M."/>
            <person name="Batista J.S."/>
            <person name="Belo A."/>
            <person name="vander Berg C."/>
            <person name="Blamey J."/>
            <person name="Bogo M."/>
            <person name="Bonato S."/>
            <person name="Bordignon J."/>
            <person name="Brito C.A."/>
            <person name="Brocchi M."/>
            <person name="Burity H.A."/>
            <person name="Camargo A.A."/>
            <person name="Cardoso D.D.P."/>
            <person name="Carneiro N.P."/>
            <person name="Carraro D.M."/>
            <person name="Carvalho C.M.B."/>
            <person name="Cascardo J.C.M."/>
            <person name="Cavada B.S."/>
            <person name="Chueire L.M.O."/>
            <person name="Pasa T.B.C."/>
            <person name="Duran N."/>
            <person name="Fagundes N."/>
            <person name="Falcao C.L."/>
            <person name="Fantinatti F."/>
            <person name="Farias I.P."/>
            <person name="Felipe M.S.S."/>
            <person name="Ferrari L.P."/>
            <person name="Ferro J.A."/>
            <person name="Ferro M.I.T."/>
            <person name="Franco G.R."/>
            <person name="Freitas N.S.A."/>
            <person name="Furlan L.R."/>
            <person name="Gazzinelli R.T."/>
            <person name="Gomes E.A."/>
            <person name="Goncalves P.R."/>
            <person name="Grangeiro T.B."/>
            <person name="Grattapaglia D."/>
            <person name="Grisard E.C."/>
            <person name="Guimaraes C.T."/>
            <person name="Hanna E.S."/>
            <person name="Hungria M."/>
            <person name="Jardim S.N."/>
            <person name="Laurino J."/>
            <person name="Leoi L.C.T."/>
            <person name="Fassarella L."/>
            <person name="Lima A."/>
            <person name="Loureiro M.F."/>
            <person name="Lyra M.C.P."/>
            <person name="Macedo M."/>
            <person name="Madeira H.M.F."/>
            <person name="Manfio G.P."/>
            <person name="Maranhao A.Q."/>
            <person name="Martins W.S."/>
            <person name="di Mauro S.M.Z."/>
            <person name="de Medeiros S.R.B."/>
            <person name="Meissner R.D.V."/>
            <person name="Menck C.F.M."/>
            <person name="Moreira M.A.M."/>
            <person name="Nascimento F.F."/>
            <person name="Nicolas M.F."/>
            <person name="Oliveira J.G."/>
            <person name="Oliveira S.C."/>
            <person name="Paixao R.F.C."/>
            <person name="Parente J.A."/>
            <person name="Pedrosa F.O."/>
            <person name="Pena S.J.D."/>
            <person name="Perreira J.O."/>
            <person name="Perreira M."/>
            <person name="Pinto L.S.R.C."/>
            <person name="Pinto L.S."/>
            <person name="Porto J.I.R."/>
            <person name="Potrich D.P."/>
            <person name="Neto C.E.R."/>
            <person name="Reis A.M.M."/>
            <person name="Rigo L.U."/>
            <person name="Rondinelli E."/>
            <person name="dos Santos E.B.P."/>
            <person name="Santos F.R."/>
            <person name="Schneider M.P.C."/>
            <person name="Seuanez H.N."/>
            <person name="Silva A.M.R."/>
            <person name="da Silva A.L.C."/>
            <person name="Silva D.W."/>
            <person name="Silva R."/>
            <person name="Simoes I.C."/>
            <person name="Simon D."/>
            <person name="Soares C.M.A."/>
            <person name="Soares R.B.A."/>
            <person name="Souza E.M."/>
            <person name="Souza K.R.L."/>
            <person name="Souza R.C."/>
            <person name="Steffens M.B.R."/>
            <person name="Steindel M."/>
            <person name="Teixeira S.R."/>
            <person name="Urmenyi T."/>
            <person name="Vettore A."/>
            <person name="Wassem R."/>
            <person name="Zaha A."/>
            <person name="Simpson A.J.G."/>
        </authorList>
    </citation>
    <scope>NUCLEOTIDE SEQUENCE [LARGE SCALE GENOMIC DNA]</scope>
    <source>
        <strain evidence="3">ATCC 12472 / DSM 30191 / JCM 1249 / NBRC 12614 / NCIMB 9131 / NCTC 9757</strain>
    </source>
</reference>
<evidence type="ECO:0000313" key="2">
    <source>
        <dbReference type="EMBL" id="AAQ59628.1"/>
    </source>
</evidence>
<dbReference type="Proteomes" id="UP000001424">
    <property type="component" value="Chromosome"/>
</dbReference>
<gene>
    <name evidence="2" type="ordered locus">CV_1956</name>
</gene>
<sequence>MITALQHVKRQTDGMGSAEREGTGRRTGARGFRERTGRMAEKREVYWTATGGGHHRFLSWSPYCTDAFNKINAFIFMSLLFNHIPKGAQADRK</sequence>
<dbReference type="HOGENOM" id="CLU_2394460_0_0_4"/>
<accession>Q7NWM7</accession>
<dbReference type="EMBL" id="AE016825">
    <property type="protein sequence ID" value="AAQ59628.1"/>
    <property type="molecule type" value="Genomic_DNA"/>
</dbReference>
<feature type="region of interest" description="Disordered" evidence="1">
    <location>
        <begin position="1"/>
        <end position="35"/>
    </location>
</feature>
<evidence type="ECO:0000313" key="3">
    <source>
        <dbReference type="Proteomes" id="UP000001424"/>
    </source>
</evidence>
<name>Q7NWM7_CHRVO</name>
<organism evidence="2 3">
    <name type="scientific">Chromobacterium violaceum (strain ATCC 12472 / DSM 30191 / JCM 1249 / CCUG 213 / NBRC 12614 / NCIMB 9131 / NCTC 9757 / MK)</name>
    <dbReference type="NCBI Taxonomy" id="243365"/>
    <lineage>
        <taxon>Bacteria</taxon>
        <taxon>Pseudomonadati</taxon>
        <taxon>Pseudomonadota</taxon>
        <taxon>Betaproteobacteria</taxon>
        <taxon>Neisseriales</taxon>
        <taxon>Chromobacteriaceae</taxon>
        <taxon>Chromobacterium</taxon>
    </lineage>
</organism>